<dbReference type="Pfam" id="PF00400">
    <property type="entry name" value="WD40"/>
    <property type="match status" value="1"/>
</dbReference>
<evidence type="ECO:0000256" key="2">
    <source>
        <dbReference type="ARBA" id="ARBA00022737"/>
    </source>
</evidence>
<dbReference type="SUPFAM" id="SSF50978">
    <property type="entry name" value="WD40 repeat-like"/>
    <property type="match status" value="1"/>
</dbReference>
<dbReference type="InterPro" id="IPR036322">
    <property type="entry name" value="WD40_repeat_dom_sf"/>
</dbReference>
<dbReference type="Gene3D" id="2.130.10.10">
    <property type="entry name" value="YVTN repeat-like/Quinoprotein amine dehydrogenase"/>
    <property type="match status" value="3"/>
</dbReference>
<keyword evidence="1" id="KW-0853">WD repeat</keyword>
<dbReference type="Proteomes" id="UP000760494">
    <property type="component" value="Unassembled WGS sequence"/>
</dbReference>
<evidence type="ECO:0000313" key="4">
    <source>
        <dbReference type="Proteomes" id="UP000760494"/>
    </source>
</evidence>
<reference evidence="3" key="1">
    <citation type="submission" date="2019-05" db="EMBL/GenBank/DDBJ databases">
        <authorList>
            <person name="Piombo E."/>
        </authorList>
    </citation>
    <scope>NUCLEOTIDE SEQUENCE</scope>
    <source>
        <strain evidence="3">C2S</strain>
    </source>
</reference>
<dbReference type="PROSITE" id="PS50082">
    <property type="entry name" value="WD_REPEATS_2"/>
    <property type="match status" value="1"/>
</dbReference>
<proteinExistence type="predicted"/>
<dbReference type="EMBL" id="CABFJX010000312">
    <property type="protein sequence ID" value="VTT70904.1"/>
    <property type="molecule type" value="Genomic_DNA"/>
</dbReference>
<dbReference type="PANTHER" id="PTHR19848:SF8">
    <property type="entry name" value="F-BOX AND WD REPEAT DOMAIN CONTAINING 7"/>
    <property type="match status" value="1"/>
</dbReference>
<organism evidence="3 4">
    <name type="scientific">Fusarium fujikuroi</name>
    <name type="common">Bakanae and foot rot disease fungus</name>
    <name type="synonym">Gibberella fujikuroi</name>
    <dbReference type="NCBI Taxonomy" id="5127"/>
    <lineage>
        <taxon>Eukaryota</taxon>
        <taxon>Fungi</taxon>
        <taxon>Dikarya</taxon>
        <taxon>Ascomycota</taxon>
        <taxon>Pezizomycotina</taxon>
        <taxon>Sordariomycetes</taxon>
        <taxon>Hypocreomycetidae</taxon>
        <taxon>Hypocreales</taxon>
        <taxon>Nectriaceae</taxon>
        <taxon>Fusarium</taxon>
        <taxon>Fusarium fujikuroi species complex</taxon>
    </lineage>
</organism>
<sequence length="333" mass="36782">MLLSRRSHSAKLPWAFLGHQNERGIVSFSSDGTLVASLSSTSQVVKVWSTESYKCRHTLHFKTPIVHDQLALNKDWLVVGLNNYRTPVHDMKTGAVSKTVCSNFKAGPVISDDGTLLASHSLEGAVRIWDLTSMASTDSMTIEQSMGVELVTPFTDDKTILSHSRGKVEIWDMQSAVCKESLEPEVPSETQIFVAAATGAPVFAILKDTVVEIWDTNPLRHASTFQRTFSCLGERYYCLAISANGERLAVGSSKPGTVEIWDVKNAVLQHTLNVRLADFPCIAFSPDAAKIAYTLWGALKIRSLPRLETLTIKTNRKSFIRTLTFRGKRIIGV</sequence>
<dbReference type="InterPro" id="IPR015943">
    <property type="entry name" value="WD40/YVTN_repeat-like_dom_sf"/>
</dbReference>
<dbReference type="InterPro" id="IPR001680">
    <property type="entry name" value="WD40_rpt"/>
</dbReference>
<accession>A0A2H3SEY7</accession>
<gene>
    <name evidence="3" type="ORF">C2S_8179</name>
</gene>
<name>A0A2H3SEY7_FUSFU</name>
<dbReference type="AlphaFoldDB" id="A0A2H3SEY7"/>
<keyword evidence="2" id="KW-0677">Repeat</keyword>
<evidence type="ECO:0000256" key="1">
    <source>
        <dbReference type="ARBA" id="ARBA00022574"/>
    </source>
</evidence>
<dbReference type="OrthoDB" id="674604at2759"/>
<protein>
    <submittedName>
        <fullName evidence="3">Uncharacterized protein</fullName>
    </submittedName>
</protein>
<dbReference type="PANTHER" id="PTHR19848">
    <property type="entry name" value="WD40 REPEAT PROTEIN"/>
    <property type="match status" value="1"/>
</dbReference>
<dbReference type="SMART" id="SM00320">
    <property type="entry name" value="WD40"/>
    <property type="match status" value="3"/>
</dbReference>
<evidence type="ECO:0000313" key="3">
    <source>
        <dbReference type="EMBL" id="VTT70904.1"/>
    </source>
</evidence>
<comment type="caution">
    <text evidence="3">The sequence shown here is derived from an EMBL/GenBank/DDBJ whole genome shotgun (WGS) entry which is preliminary data.</text>
</comment>